<dbReference type="Proteomes" id="UP000177622">
    <property type="component" value="Unassembled WGS sequence"/>
</dbReference>
<sequence>MYDHSQRRTERRMGSFAARLSKALAEESSIDSESSDRPEDDEPHDEAHDPVKKRQAASEKDSLKRRPQAHANAANQPIRRVRFREDEDCARRKIEYLEGEVEALKKK</sequence>
<dbReference type="GeneID" id="34582546"/>
<evidence type="ECO:0000313" key="3">
    <source>
        <dbReference type="Proteomes" id="UP000177622"/>
    </source>
</evidence>
<proteinExistence type="predicted"/>
<keyword evidence="3" id="KW-1185">Reference proteome</keyword>
<name>A0A1F5L0Y5_PENAI</name>
<evidence type="ECO:0000256" key="1">
    <source>
        <dbReference type="SAM" id="MobiDB-lite"/>
    </source>
</evidence>
<dbReference type="AlphaFoldDB" id="A0A1F5L0Y5"/>
<feature type="non-terminal residue" evidence="2">
    <location>
        <position position="107"/>
    </location>
</feature>
<reference evidence="2 3" key="1">
    <citation type="journal article" date="2016" name="Sci. Rep.">
        <title>Penicillium arizonense, a new, genome sequenced fungal species, reveals a high chemical diversity in secreted metabolites.</title>
        <authorList>
            <person name="Grijseels S."/>
            <person name="Nielsen J.C."/>
            <person name="Randelovic M."/>
            <person name="Nielsen J."/>
            <person name="Nielsen K.F."/>
            <person name="Workman M."/>
            <person name="Frisvad J.C."/>
        </authorList>
    </citation>
    <scope>NUCLEOTIDE SEQUENCE [LARGE SCALE GENOMIC DNA]</scope>
    <source>
        <strain evidence="2 3">CBS 141311</strain>
    </source>
</reference>
<gene>
    <name evidence="2" type="ORF">PENARI_c097G00208</name>
</gene>
<feature type="compositionally biased region" description="Basic and acidic residues" evidence="1">
    <location>
        <begin position="45"/>
        <end position="64"/>
    </location>
</feature>
<accession>A0A1F5L0Y5</accession>
<evidence type="ECO:0000313" key="2">
    <source>
        <dbReference type="EMBL" id="OGE46862.1"/>
    </source>
</evidence>
<feature type="region of interest" description="Disordered" evidence="1">
    <location>
        <begin position="21"/>
        <end position="85"/>
    </location>
</feature>
<dbReference type="EMBL" id="LXJU01000097">
    <property type="protein sequence ID" value="OGE46862.1"/>
    <property type="molecule type" value="Genomic_DNA"/>
</dbReference>
<organism evidence="2 3">
    <name type="scientific">Penicillium arizonense</name>
    <dbReference type="NCBI Taxonomy" id="1835702"/>
    <lineage>
        <taxon>Eukaryota</taxon>
        <taxon>Fungi</taxon>
        <taxon>Dikarya</taxon>
        <taxon>Ascomycota</taxon>
        <taxon>Pezizomycotina</taxon>
        <taxon>Eurotiomycetes</taxon>
        <taxon>Eurotiomycetidae</taxon>
        <taxon>Eurotiales</taxon>
        <taxon>Aspergillaceae</taxon>
        <taxon>Penicillium</taxon>
    </lineage>
</organism>
<comment type="caution">
    <text evidence="2">The sequence shown here is derived from an EMBL/GenBank/DDBJ whole genome shotgun (WGS) entry which is preliminary data.</text>
</comment>
<dbReference type="RefSeq" id="XP_022482329.1">
    <property type="nucleotide sequence ID" value="XM_022637812.1"/>
</dbReference>
<dbReference type="OrthoDB" id="4356459at2759"/>
<protein>
    <submittedName>
        <fullName evidence="2">Uncharacterized protein</fullName>
    </submittedName>
</protein>